<accession>A0A4Y4C2Y1</accession>
<evidence type="ECO:0000313" key="1">
    <source>
        <dbReference type="EMBL" id="GEC86486.1"/>
    </source>
</evidence>
<sequence length="96" mass="10352">MPLLSLLMAFIVPRVWWGYSGEDRDSPVFTASFPGCGLVFPLRGTGGRTVVAAGTGRGPNADAADLLWPIPKSFTSYPSHKVTFPQVAKSLTGRNW</sequence>
<reference evidence="1 2" key="1">
    <citation type="submission" date="2019-06" db="EMBL/GenBank/DDBJ databases">
        <title>Whole genome shotgun sequence of Corynebacterium variabile NBRC 15286.</title>
        <authorList>
            <person name="Hosoyama A."/>
            <person name="Uohara A."/>
            <person name="Ohji S."/>
            <person name="Ichikawa N."/>
        </authorList>
    </citation>
    <scope>NUCLEOTIDE SEQUENCE [LARGE SCALE GENOMIC DNA]</scope>
    <source>
        <strain evidence="1 2">NBRC 15286</strain>
    </source>
</reference>
<organism evidence="1 2">
    <name type="scientific">Corynebacterium variabile</name>
    <dbReference type="NCBI Taxonomy" id="1727"/>
    <lineage>
        <taxon>Bacteria</taxon>
        <taxon>Bacillati</taxon>
        <taxon>Actinomycetota</taxon>
        <taxon>Actinomycetes</taxon>
        <taxon>Mycobacteriales</taxon>
        <taxon>Corynebacteriaceae</taxon>
        <taxon>Corynebacterium</taxon>
    </lineage>
</organism>
<dbReference type="EMBL" id="BJNT01000013">
    <property type="protein sequence ID" value="GEC86486.1"/>
    <property type="molecule type" value="Genomic_DNA"/>
</dbReference>
<protein>
    <submittedName>
        <fullName evidence="1">Uncharacterized protein</fullName>
    </submittedName>
</protein>
<dbReference type="Proteomes" id="UP000319986">
    <property type="component" value="Unassembled WGS sequence"/>
</dbReference>
<name>A0A4Y4C2Y1_9CORY</name>
<evidence type="ECO:0000313" key="2">
    <source>
        <dbReference type="Proteomes" id="UP000319986"/>
    </source>
</evidence>
<comment type="caution">
    <text evidence="1">The sequence shown here is derived from an EMBL/GenBank/DDBJ whole genome shotgun (WGS) entry which is preliminary data.</text>
</comment>
<gene>
    <name evidence="1" type="ORF">CVA01_18000</name>
</gene>
<proteinExistence type="predicted"/>
<dbReference type="AlphaFoldDB" id="A0A4Y4C2Y1"/>